<comment type="subcellular location">
    <subcellularLocation>
        <location evidence="1">Cell membrane</location>
        <topology evidence="1">Peripheral membrane protein</topology>
    </subcellularLocation>
</comment>
<dbReference type="InterPro" id="IPR017871">
    <property type="entry name" value="ABC_transporter-like_CS"/>
</dbReference>
<dbReference type="GO" id="GO:0005886">
    <property type="term" value="C:plasma membrane"/>
    <property type="evidence" value="ECO:0007669"/>
    <property type="project" value="UniProtKB-SubCell"/>
</dbReference>
<dbReference type="GO" id="GO:0005524">
    <property type="term" value="F:ATP binding"/>
    <property type="evidence" value="ECO:0007669"/>
    <property type="project" value="UniProtKB-KW"/>
</dbReference>
<dbReference type="PANTHER" id="PTHR43423">
    <property type="entry name" value="ABC TRANSPORTER I FAMILY MEMBER 17"/>
    <property type="match status" value="1"/>
</dbReference>
<dbReference type="InterPro" id="IPR003593">
    <property type="entry name" value="AAA+_ATPase"/>
</dbReference>
<gene>
    <name evidence="6" type="ORF">CHF27_006345</name>
</gene>
<organism evidence="6 7">
    <name type="scientific">Romboutsia maritimum</name>
    <dbReference type="NCBI Taxonomy" id="2020948"/>
    <lineage>
        <taxon>Bacteria</taxon>
        <taxon>Bacillati</taxon>
        <taxon>Bacillota</taxon>
        <taxon>Clostridia</taxon>
        <taxon>Peptostreptococcales</taxon>
        <taxon>Peptostreptococcaceae</taxon>
        <taxon>Romboutsia</taxon>
    </lineage>
</organism>
<keyword evidence="2" id="KW-0813">Transport</keyword>
<evidence type="ECO:0000256" key="3">
    <source>
        <dbReference type="ARBA" id="ARBA00022741"/>
    </source>
</evidence>
<dbReference type="CDD" id="cd03225">
    <property type="entry name" value="ABC_cobalt_CbiO_domain1"/>
    <property type="match status" value="1"/>
</dbReference>
<dbReference type="GO" id="GO:0016887">
    <property type="term" value="F:ATP hydrolysis activity"/>
    <property type="evidence" value="ECO:0007669"/>
    <property type="project" value="InterPro"/>
</dbReference>
<dbReference type="AlphaFoldDB" id="A0A371ITD8"/>
<dbReference type="PROSITE" id="PS50893">
    <property type="entry name" value="ABC_TRANSPORTER_2"/>
    <property type="match status" value="1"/>
</dbReference>
<dbReference type="SMART" id="SM00382">
    <property type="entry name" value="AAA"/>
    <property type="match status" value="1"/>
</dbReference>
<comment type="caution">
    <text evidence="6">The sequence shown here is derived from an EMBL/GenBank/DDBJ whole genome shotgun (WGS) entry which is preliminary data.</text>
</comment>
<evidence type="ECO:0000313" key="7">
    <source>
        <dbReference type="Proteomes" id="UP000243494"/>
    </source>
</evidence>
<keyword evidence="4 6" id="KW-0067">ATP-binding</keyword>
<dbReference type="Gene3D" id="3.40.50.300">
    <property type="entry name" value="P-loop containing nucleotide triphosphate hydrolases"/>
    <property type="match status" value="1"/>
</dbReference>
<dbReference type="Proteomes" id="UP000243494">
    <property type="component" value="Unassembled WGS sequence"/>
</dbReference>
<dbReference type="OrthoDB" id="9785080at2"/>
<dbReference type="SUPFAM" id="SSF52540">
    <property type="entry name" value="P-loop containing nucleoside triphosphate hydrolases"/>
    <property type="match status" value="1"/>
</dbReference>
<reference evidence="6 7" key="1">
    <citation type="journal article" date="2017" name="Genome Announc.">
        <title>Draft Genome Sequence of Romboutsia maritimum sp. nov. Strain CCRI-22766(T), Isolated from Coastal Estuarine Mud.</title>
        <authorList>
            <person name="Maheux A.F."/>
            <person name="Boudreau D.K."/>
            <person name="Berube E."/>
            <person name="Boissinot M."/>
            <person name="Raymond F."/>
            <person name="Brodeur S."/>
            <person name="Corbeil J."/>
            <person name="Brightwell G."/>
            <person name="Broda D."/>
            <person name="Omar R.F."/>
            <person name="Bergeron M.G."/>
        </authorList>
    </citation>
    <scope>NUCLEOTIDE SEQUENCE [LARGE SCALE GENOMIC DNA]</scope>
    <source>
        <strain evidence="6 7">CCRI-22766</strain>
    </source>
</reference>
<dbReference type="PROSITE" id="PS00211">
    <property type="entry name" value="ABC_TRANSPORTER_1"/>
    <property type="match status" value="1"/>
</dbReference>
<accession>A0A371ITD8</accession>
<dbReference type="GO" id="GO:0022857">
    <property type="term" value="F:transmembrane transporter activity"/>
    <property type="evidence" value="ECO:0007669"/>
    <property type="project" value="UniProtKB-ARBA"/>
</dbReference>
<sequence length="216" mass="24761">MDLLSLTNVSFKTNEKNILENINIKINKGDLIFILGHSGSGKSTLLKICANLINQTAGDIFLENKNYYEYFPYDLRREVSYISQESCLFGKTVMDNFEFVYNIRNKMIDYKRINNLLEKFNLNNDYLNKEIHSLSGGEKQRISIIRGILIPPKILLLDEATSALDEKNKLKVEDVILGMKEEGIGIMWVTHDIQQFSRIGSKCIKIESGKLVEEVS</sequence>
<dbReference type="RefSeq" id="WP_095406229.1">
    <property type="nucleotide sequence ID" value="NZ_NOJZ02000008.1"/>
</dbReference>
<dbReference type="PANTHER" id="PTHR43423:SF1">
    <property type="entry name" value="ABC TRANSPORTER I FAMILY MEMBER 17"/>
    <property type="match status" value="1"/>
</dbReference>
<protein>
    <submittedName>
        <fullName evidence="6">ATP-binding cassette domain-containing protein</fullName>
    </submittedName>
</protein>
<evidence type="ECO:0000256" key="1">
    <source>
        <dbReference type="ARBA" id="ARBA00004202"/>
    </source>
</evidence>
<keyword evidence="3" id="KW-0547">Nucleotide-binding</keyword>
<evidence type="ECO:0000256" key="4">
    <source>
        <dbReference type="ARBA" id="ARBA00022840"/>
    </source>
</evidence>
<feature type="domain" description="ABC transporter" evidence="5">
    <location>
        <begin position="4"/>
        <end position="215"/>
    </location>
</feature>
<proteinExistence type="predicted"/>
<dbReference type="InterPro" id="IPR027417">
    <property type="entry name" value="P-loop_NTPase"/>
</dbReference>
<dbReference type="InterPro" id="IPR003439">
    <property type="entry name" value="ABC_transporter-like_ATP-bd"/>
</dbReference>
<evidence type="ECO:0000313" key="6">
    <source>
        <dbReference type="EMBL" id="RDY23740.1"/>
    </source>
</evidence>
<evidence type="ECO:0000256" key="2">
    <source>
        <dbReference type="ARBA" id="ARBA00022448"/>
    </source>
</evidence>
<dbReference type="InterPro" id="IPR015856">
    <property type="entry name" value="ABC_transpr_CbiO/EcfA_su"/>
</dbReference>
<dbReference type="EMBL" id="NOJZ02000008">
    <property type="protein sequence ID" value="RDY23740.1"/>
    <property type="molecule type" value="Genomic_DNA"/>
</dbReference>
<dbReference type="Pfam" id="PF00005">
    <property type="entry name" value="ABC_tran"/>
    <property type="match status" value="1"/>
</dbReference>
<evidence type="ECO:0000259" key="5">
    <source>
        <dbReference type="PROSITE" id="PS50893"/>
    </source>
</evidence>
<name>A0A371ITD8_9FIRM</name>
<keyword evidence="7" id="KW-1185">Reference proteome</keyword>